<evidence type="ECO:0000313" key="2">
    <source>
        <dbReference type="Proteomes" id="UP001180536"/>
    </source>
</evidence>
<reference evidence="1 2" key="1">
    <citation type="submission" date="2023-07" db="EMBL/GenBank/DDBJ databases">
        <title>Sorghum-associated microbial communities from plants grown in Nebraska, USA.</title>
        <authorList>
            <person name="Schachtman D."/>
        </authorList>
    </citation>
    <scope>NUCLEOTIDE SEQUENCE [LARGE SCALE GENOMIC DNA]</scope>
    <source>
        <strain evidence="1 2">BE310</strain>
    </source>
</reference>
<accession>A0ABU1ZA40</accession>
<comment type="caution">
    <text evidence="1">The sequence shown here is derived from an EMBL/GenBank/DDBJ whole genome shotgun (WGS) entry which is preliminary data.</text>
</comment>
<name>A0ABU1ZA40_9BURK</name>
<keyword evidence="2" id="KW-1185">Reference proteome</keyword>
<dbReference type="Proteomes" id="UP001180536">
    <property type="component" value="Unassembled WGS sequence"/>
</dbReference>
<protein>
    <submittedName>
        <fullName evidence="1">Uncharacterized protein</fullName>
    </submittedName>
</protein>
<proteinExistence type="predicted"/>
<sequence length="286" mass="29839">MTATRWTLILLLTTGAAAGSWVFMSREPVALPAATAAARGASPLGLPLSPAAASEPAASAAMRAPAPVVASSASAPRIGSEGYGPHIERAQAGSDAAAAWEAIQWLRNCTTTEARRYSFEQVRAQGIEPEMMTQLMVEVDAEARRCQTVTARHQALLPELAARAMRAGVPEAAAAYANTVFPGGLTPSQRQEVADALRRDARAGDVRSLLGAAQANEAWGLSDAERLAFLAAYGQTPGHGSTGLNVKLYAEQGAIRLQAPPTPEQLVAAKLAGQQIVERARANAQP</sequence>
<organism evidence="1 2">
    <name type="scientific">Pelomonas aquatica</name>
    <dbReference type="NCBI Taxonomy" id="431058"/>
    <lineage>
        <taxon>Bacteria</taxon>
        <taxon>Pseudomonadati</taxon>
        <taxon>Pseudomonadota</taxon>
        <taxon>Betaproteobacteria</taxon>
        <taxon>Burkholderiales</taxon>
        <taxon>Sphaerotilaceae</taxon>
        <taxon>Roseateles</taxon>
    </lineage>
</organism>
<dbReference type="RefSeq" id="WP_310344443.1">
    <property type="nucleotide sequence ID" value="NZ_JAVDXQ010000003.1"/>
</dbReference>
<gene>
    <name evidence="1" type="ORF">J2X16_002212</name>
</gene>
<evidence type="ECO:0000313" key="1">
    <source>
        <dbReference type="EMBL" id="MDR7296865.1"/>
    </source>
</evidence>
<dbReference type="EMBL" id="JAVDXQ010000003">
    <property type="protein sequence ID" value="MDR7296865.1"/>
    <property type="molecule type" value="Genomic_DNA"/>
</dbReference>